<dbReference type="AlphaFoldDB" id="A0A7J7M8K5"/>
<evidence type="ECO:0000313" key="2">
    <source>
        <dbReference type="Proteomes" id="UP000541444"/>
    </source>
</evidence>
<accession>A0A7J7M8K5</accession>
<protein>
    <submittedName>
        <fullName evidence="1">Uncharacterized protein</fullName>
    </submittedName>
</protein>
<evidence type="ECO:0000313" key="1">
    <source>
        <dbReference type="EMBL" id="KAF6151221.1"/>
    </source>
</evidence>
<dbReference type="OrthoDB" id="1934841at2759"/>
<dbReference type="Proteomes" id="UP000541444">
    <property type="component" value="Unassembled WGS sequence"/>
</dbReference>
<sequence length="98" mass="10887">MVVRCSLRLIEVKILTKCKAGNLVFIPSLTPMSDDLPFSMTRSQLVKFIGIDLTTSIFSHGQLYVALSRCTSSKRINILLLLDAANTIMNVVYPDVLL</sequence>
<comment type="caution">
    <text evidence="1">The sequence shown here is derived from an EMBL/GenBank/DDBJ whole genome shotgun (WGS) entry which is preliminary data.</text>
</comment>
<reference evidence="1 2" key="1">
    <citation type="journal article" date="2020" name="IScience">
        <title>Genome Sequencing of the Endangered Kingdonia uniflora (Circaeasteraceae, Ranunculales) Reveals Potential Mechanisms of Evolutionary Specialization.</title>
        <authorList>
            <person name="Sun Y."/>
            <person name="Deng T."/>
            <person name="Zhang A."/>
            <person name="Moore M.J."/>
            <person name="Landis J.B."/>
            <person name="Lin N."/>
            <person name="Zhang H."/>
            <person name="Zhang X."/>
            <person name="Huang J."/>
            <person name="Zhang X."/>
            <person name="Sun H."/>
            <person name="Wang H."/>
        </authorList>
    </citation>
    <scope>NUCLEOTIDE SEQUENCE [LARGE SCALE GENOMIC DNA]</scope>
    <source>
        <strain evidence="1">TB1705</strain>
        <tissue evidence="1">Leaf</tissue>
    </source>
</reference>
<keyword evidence="2" id="KW-1185">Reference proteome</keyword>
<dbReference type="EMBL" id="JACGCM010001710">
    <property type="protein sequence ID" value="KAF6151221.1"/>
    <property type="molecule type" value="Genomic_DNA"/>
</dbReference>
<gene>
    <name evidence="1" type="ORF">GIB67_037429</name>
</gene>
<proteinExistence type="predicted"/>
<organism evidence="1 2">
    <name type="scientific">Kingdonia uniflora</name>
    <dbReference type="NCBI Taxonomy" id="39325"/>
    <lineage>
        <taxon>Eukaryota</taxon>
        <taxon>Viridiplantae</taxon>
        <taxon>Streptophyta</taxon>
        <taxon>Embryophyta</taxon>
        <taxon>Tracheophyta</taxon>
        <taxon>Spermatophyta</taxon>
        <taxon>Magnoliopsida</taxon>
        <taxon>Ranunculales</taxon>
        <taxon>Circaeasteraceae</taxon>
        <taxon>Kingdonia</taxon>
    </lineage>
</organism>
<name>A0A7J7M8K5_9MAGN</name>